<dbReference type="AlphaFoldDB" id="C3XRL3"/>
<protein>
    <submittedName>
        <fullName evidence="2">Uncharacterized protein</fullName>
    </submittedName>
</protein>
<gene>
    <name evidence="2" type="ORF">BRAFLDRAFT_68289</name>
</gene>
<dbReference type="EMBL" id="GG666456">
    <property type="protein sequence ID" value="EEN69331.1"/>
    <property type="molecule type" value="Genomic_DNA"/>
</dbReference>
<sequence length="178" mass="19723">MAGTESARLASRERRSQGSNEGTEEESHHSMRKTPRSLVLACIHLPVEHLWGETATRWAGREGGQTHGAVKPWTAVKTTRGRAGQETPAYRRLGLRIFSSKVNQPLPPKYATEAHMTTQALSRLSTLKGVFGEAYAFFGGASGVGLLVEYQIRFARTSLYFKIPYSVILKQMWGSSLE</sequence>
<organism>
    <name type="scientific">Branchiostoma floridae</name>
    <name type="common">Florida lancelet</name>
    <name type="synonym">Amphioxus</name>
    <dbReference type="NCBI Taxonomy" id="7739"/>
    <lineage>
        <taxon>Eukaryota</taxon>
        <taxon>Metazoa</taxon>
        <taxon>Chordata</taxon>
        <taxon>Cephalochordata</taxon>
        <taxon>Leptocardii</taxon>
        <taxon>Amphioxiformes</taxon>
        <taxon>Branchiostomatidae</taxon>
        <taxon>Branchiostoma</taxon>
    </lineage>
</organism>
<proteinExistence type="predicted"/>
<feature type="region of interest" description="Disordered" evidence="1">
    <location>
        <begin position="1"/>
        <end position="34"/>
    </location>
</feature>
<dbReference type="InParanoid" id="C3XRL3"/>
<evidence type="ECO:0000313" key="2">
    <source>
        <dbReference type="EMBL" id="EEN69331.1"/>
    </source>
</evidence>
<evidence type="ECO:0000256" key="1">
    <source>
        <dbReference type="SAM" id="MobiDB-lite"/>
    </source>
</evidence>
<name>C3XRL3_BRAFL</name>
<accession>C3XRL3</accession>
<reference evidence="2" key="1">
    <citation type="journal article" date="2008" name="Nature">
        <title>The amphioxus genome and the evolution of the chordate karyotype.</title>
        <authorList>
            <consortium name="US DOE Joint Genome Institute (JGI-PGF)"/>
            <person name="Putnam N.H."/>
            <person name="Butts T."/>
            <person name="Ferrier D.E.K."/>
            <person name="Furlong R.F."/>
            <person name="Hellsten U."/>
            <person name="Kawashima T."/>
            <person name="Robinson-Rechavi M."/>
            <person name="Shoguchi E."/>
            <person name="Terry A."/>
            <person name="Yu J.-K."/>
            <person name="Benito-Gutierrez E.L."/>
            <person name="Dubchak I."/>
            <person name="Garcia-Fernandez J."/>
            <person name="Gibson-Brown J.J."/>
            <person name="Grigoriev I.V."/>
            <person name="Horton A.C."/>
            <person name="de Jong P.J."/>
            <person name="Jurka J."/>
            <person name="Kapitonov V.V."/>
            <person name="Kohara Y."/>
            <person name="Kuroki Y."/>
            <person name="Lindquist E."/>
            <person name="Lucas S."/>
            <person name="Osoegawa K."/>
            <person name="Pennacchio L.A."/>
            <person name="Salamov A.A."/>
            <person name="Satou Y."/>
            <person name="Sauka-Spengler T."/>
            <person name="Schmutz J."/>
            <person name="Shin-I T."/>
            <person name="Toyoda A."/>
            <person name="Bronner-Fraser M."/>
            <person name="Fujiyama A."/>
            <person name="Holland L.Z."/>
            <person name="Holland P.W.H."/>
            <person name="Satoh N."/>
            <person name="Rokhsar D.S."/>
        </authorList>
    </citation>
    <scope>NUCLEOTIDE SEQUENCE [LARGE SCALE GENOMIC DNA]</scope>
    <source>
        <strain evidence="2">S238N-H82</strain>
        <tissue evidence="2">Testes</tissue>
    </source>
</reference>